<sequence>MTYATIEQVAARLGRPITDPLEIDQVNAWLSDIEAAIRAGFRRAGFDLAAQVSAGEPIGDEVASVEASAAVRRIQNPTPGRTSRTESIDDGSVTDRWESSSDPWAITDTEWELLLPSAAPGAFSVRPSFQPDRGCHDYW</sequence>
<proteinExistence type="predicted"/>
<keyword evidence="3" id="KW-1185">Reference proteome</keyword>
<gene>
    <name evidence="2" type="ORF">FB461_2430</name>
</gene>
<dbReference type="Proteomes" id="UP000315389">
    <property type="component" value="Unassembled WGS sequence"/>
</dbReference>
<dbReference type="RefSeq" id="WP_170222756.1">
    <property type="nucleotide sequence ID" value="NZ_BAAASV010000002.1"/>
</dbReference>
<reference evidence="2 3" key="1">
    <citation type="submission" date="2019-06" db="EMBL/GenBank/DDBJ databases">
        <title>Sequencing the genomes of 1000 actinobacteria strains.</title>
        <authorList>
            <person name="Klenk H.-P."/>
        </authorList>
    </citation>
    <scope>NUCLEOTIDE SEQUENCE [LARGE SCALE GENOMIC DNA]</scope>
    <source>
        <strain evidence="2 3">DSM 4813</strain>
    </source>
</reference>
<dbReference type="AlphaFoldDB" id="A0A542Z8C1"/>
<name>A0A542Z8C1_RARFA</name>
<evidence type="ECO:0000313" key="2">
    <source>
        <dbReference type="EMBL" id="TQL56541.1"/>
    </source>
</evidence>
<organism evidence="2 3">
    <name type="scientific">Rarobacter faecitabidus</name>
    <dbReference type="NCBI Taxonomy" id="13243"/>
    <lineage>
        <taxon>Bacteria</taxon>
        <taxon>Bacillati</taxon>
        <taxon>Actinomycetota</taxon>
        <taxon>Actinomycetes</taxon>
        <taxon>Micrococcales</taxon>
        <taxon>Rarobacteraceae</taxon>
        <taxon>Rarobacter</taxon>
    </lineage>
</organism>
<evidence type="ECO:0000313" key="3">
    <source>
        <dbReference type="Proteomes" id="UP000315389"/>
    </source>
</evidence>
<feature type="region of interest" description="Disordered" evidence="1">
    <location>
        <begin position="75"/>
        <end position="101"/>
    </location>
</feature>
<feature type="compositionally biased region" description="Basic and acidic residues" evidence="1">
    <location>
        <begin position="83"/>
        <end position="99"/>
    </location>
</feature>
<comment type="caution">
    <text evidence="2">The sequence shown here is derived from an EMBL/GenBank/DDBJ whole genome shotgun (WGS) entry which is preliminary data.</text>
</comment>
<accession>A0A542Z8C1</accession>
<protein>
    <submittedName>
        <fullName evidence="2">Gp19/Gp15/Gp42-like protein</fullName>
    </submittedName>
</protein>
<evidence type="ECO:0000256" key="1">
    <source>
        <dbReference type="SAM" id="MobiDB-lite"/>
    </source>
</evidence>
<dbReference type="EMBL" id="VFOS01000007">
    <property type="protein sequence ID" value="TQL56541.1"/>
    <property type="molecule type" value="Genomic_DNA"/>
</dbReference>